<comment type="subcellular location">
    <subcellularLocation>
        <location evidence="1">Cell membrane</location>
        <topology evidence="1">Multi-pass membrane protein</topology>
    </subcellularLocation>
</comment>
<dbReference type="InterPro" id="IPR010619">
    <property type="entry name" value="ThrE-like_N"/>
</dbReference>
<feature type="transmembrane region" description="Helical" evidence="8">
    <location>
        <begin position="410"/>
        <end position="434"/>
    </location>
</feature>
<evidence type="ECO:0000256" key="6">
    <source>
        <dbReference type="ARBA" id="ARBA00034125"/>
    </source>
</evidence>
<dbReference type="PANTHER" id="PTHR34390:SF1">
    <property type="entry name" value="SUCCINATE TRANSPORTER SUBUNIT YJJB-RELATED"/>
    <property type="match status" value="1"/>
</dbReference>
<dbReference type="GO" id="GO:0005886">
    <property type="term" value="C:plasma membrane"/>
    <property type="evidence" value="ECO:0007669"/>
    <property type="project" value="UniProtKB-SubCell"/>
</dbReference>
<comment type="similarity">
    <text evidence="6">Belongs to the ThrE exporter (TC 2.A.79) family.</text>
</comment>
<keyword evidence="2" id="KW-1003">Cell membrane</keyword>
<gene>
    <name evidence="10" type="ORF">GCM10010305_38090</name>
</gene>
<evidence type="ECO:0000256" key="3">
    <source>
        <dbReference type="ARBA" id="ARBA00022692"/>
    </source>
</evidence>
<feature type="transmembrane region" description="Helical" evidence="8">
    <location>
        <begin position="378"/>
        <end position="398"/>
    </location>
</feature>
<dbReference type="GO" id="GO:0015744">
    <property type="term" value="P:succinate transport"/>
    <property type="evidence" value="ECO:0007669"/>
    <property type="project" value="TreeGrafter"/>
</dbReference>
<feature type="transmembrane region" description="Helical" evidence="8">
    <location>
        <begin position="175"/>
        <end position="193"/>
    </location>
</feature>
<evidence type="ECO:0000256" key="1">
    <source>
        <dbReference type="ARBA" id="ARBA00004651"/>
    </source>
</evidence>
<comment type="caution">
    <text evidence="10">The sequence shown here is derived from an EMBL/GenBank/DDBJ whole genome shotgun (WGS) entry which is preliminary data.</text>
</comment>
<proteinExistence type="inferred from homology"/>
<dbReference type="AlphaFoldDB" id="A0A918T3S1"/>
<dbReference type="Proteomes" id="UP000644020">
    <property type="component" value="Unassembled WGS sequence"/>
</dbReference>
<evidence type="ECO:0000256" key="4">
    <source>
        <dbReference type="ARBA" id="ARBA00022989"/>
    </source>
</evidence>
<feature type="domain" description="Threonine/serine exporter-like N-terminal" evidence="9">
    <location>
        <begin position="48"/>
        <end position="287"/>
    </location>
</feature>
<dbReference type="GO" id="GO:0022857">
    <property type="term" value="F:transmembrane transporter activity"/>
    <property type="evidence" value="ECO:0007669"/>
    <property type="project" value="InterPro"/>
</dbReference>
<reference evidence="10" key="2">
    <citation type="submission" date="2020-09" db="EMBL/GenBank/DDBJ databases">
        <authorList>
            <person name="Sun Q."/>
            <person name="Ohkuma M."/>
        </authorList>
    </citation>
    <scope>NUCLEOTIDE SEQUENCE</scope>
    <source>
        <strain evidence="10">JCM 4518</strain>
    </source>
</reference>
<feature type="transmembrane region" description="Helical" evidence="8">
    <location>
        <begin position="153"/>
        <end position="169"/>
    </location>
</feature>
<accession>A0A918T3S1</accession>
<evidence type="ECO:0000256" key="7">
    <source>
        <dbReference type="SAM" id="MobiDB-lite"/>
    </source>
</evidence>
<evidence type="ECO:0000259" key="9">
    <source>
        <dbReference type="Pfam" id="PF06738"/>
    </source>
</evidence>
<feature type="compositionally biased region" description="Low complexity" evidence="7">
    <location>
        <begin position="454"/>
        <end position="485"/>
    </location>
</feature>
<feature type="transmembrane region" description="Helical" evidence="8">
    <location>
        <begin position="304"/>
        <end position="323"/>
    </location>
</feature>
<reference evidence="10" key="1">
    <citation type="journal article" date="2014" name="Int. J. Syst. Evol. Microbiol.">
        <title>Complete genome sequence of Corynebacterium casei LMG S-19264T (=DSM 44701T), isolated from a smear-ripened cheese.</title>
        <authorList>
            <consortium name="US DOE Joint Genome Institute (JGI-PGF)"/>
            <person name="Walter F."/>
            <person name="Albersmeier A."/>
            <person name="Kalinowski J."/>
            <person name="Ruckert C."/>
        </authorList>
    </citation>
    <scope>NUCLEOTIDE SEQUENCE</scope>
    <source>
        <strain evidence="10">JCM 4518</strain>
    </source>
</reference>
<evidence type="ECO:0000256" key="5">
    <source>
        <dbReference type="ARBA" id="ARBA00023136"/>
    </source>
</evidence>
<keyword evidence="11" id="KW-1185">Reference proteome</keyword>
<protein>
    <recommendedName>
        <fullName evidence="9">Threonine/serine exporter-like N-terminal domain-containing protein</fullName>
    </recommendedName>
</protein>
<evidence type="ECO:0000313" key="10">
    <source>
        <dbReference type="EMBL" id="GHA90768.1"/>
    </source>
</evidence>
<feature type="transmembrane region" description="Helical" evidence="8">
    <location>
        <begin position="267"/>
        <end position="284"/>
    </location>
</feature>
<feature type="transmembrane region" description="Helical" evidence="8">
    <location>
        <begin position="344"/>
        <end position="366"/>
    </location>
</feature>
<feature type="transmembrane region" description="Helical" evidence="8">
    <location>
        <begin position="236"/>
        <end position="255"/>
    </location>
</feature>
<dbReference type="PANTHER" id="PTHR34390">
    <property type="entry name" value="UPF0442 PROTEIN YJJB-RELATED"/>
    <property type="match status" value="1"/>
</dbReference>
<feature type="region of interest" description="Disordered" evidence="7">
    <location>
        <begin position="441"/>
        <end position="485"/>
    </location>
</feature>
<organism evidence="10 11">
    <name type="scientific">Streptomyces termitum</name>
    <dbReference type="NCBI Taxonomy" id="67368"/>
    <lineage>
        <taxon>Bacteria</taxon>
        <taxon>Bacillati</taxon>
        <taxon>Actinomycetota</taxon>
        <taxon>Actinomycetes</taxon>
        <taxon>Kitasatosporales</taxon>
        <taxon>Streptomycetaceae</taxon>
        <taxon>Streptomyces</taxon>
    </lineage>
</organism>
<dbReference type="EMBL" id="BMUL01000009">
    <property type="protein sequence ID" value="GHA90768.1"/>
    <property type="molecule type" value="Genomic_DNA"/>
</dbReference>
<evidence type="ECO:0000256" key="8">
    <source>
        <dbReference type="SAM" id="Phobius"/>
    </source>
</evidence>
<name>A0A918T3S1_9ACTN</name>
<dbReference type="Pfam" id="PF06738">
    <property type="entry name" value="ThrE"/>
    <property type="match status" value="1"/>
</dbReference>
<keyword evidence="4 8" id="KW-1133">Transmembrane helix</keyword>
<keyword evidence="3 8" id="KW-0812">Transmembrane</keyword>
<feature type="transmembrane region" description="Helical" evidence="8">
    <location>
        <begin position="205"/>
        <end position="224"/>
    </location>
</feature>
<sequence>MRLSSRFDVRGLARRAAALRPRRTDATVTLPEDDRADRERLRDLAALLCELGSDLLRAAERSSEVERTLHDVAARYGTRARCFVVPTGLFVRVGGGPDGRGGELDFSPVDGPDLRLDQVEALQALVTRMRAEEVPFAEVRRALRENRERPERFSPAATVFGYVLLTVGLGTMRHATLPAVAGYAALGAGVGLLRLFGDRLPVARTALPVVAAILVTAASLRWAGPLLHENPAVLSIPPLIAFLPGAALTLGAIELATGAALSGMSRLAGAVSVLLLLSLGILVGSELLRPRPPDGPAAAPLGAWAPWAGVLLLGFGFLLYFSAPPRVTGWLLGALLTERLVQTVASGIAGATFGAFAAGALLPPMASWIEKRSRTPDQVVFLPCFWLLVPGAVGLTSVSEIIVRKDTDGGLASLVGTVITVAAIALGVLVGAGLQRRPRLLLGEPAPSTPDADTSTSAAGPSPTGPSAAGPSPTGPSAAPPEKAA</sequence>
<dbReference type="InterPro" id="IPR050539">
    <property type="entry name" value="ThrE_Dicarb/AminoAcid_Exp"/>
</dbReference>
<dbReference type="RefSeq" id="WP_189978886.1">
    <property type="nucleotide sequence ID" value="NZ_BMUL01000009.1"/>
</dbReference>
<keyword evidence="5 8" id="KW-0472">Membrane</keyword>
<evidence type="ECO:0000313" key="11">
    <source>
        <dbReference type="Proteomes" id="UP000644020"/>
    </source>
</evidence>
<evidence type="ECO:0000256" key="2">
    <source>
        <dbReference type="ARBA" id="ARBA00022475"/>
    </source>
</evidence>